<dbReference type="AlphaFoldDB" id="A0A0E9RD86"/>
<reference evidence="2" key="2">
    <citation type="journal article" date="2015" name="Fish Shellfish Immunol.">
        <title>Early steps in the European eel (Anguilla anguilla)-Vibrio vulnificus interaction in the gills: Role of the RtxA13 toxin.</title>
        <authorList>
            <person name="Callol A."/>
            <person name="Pajuelo D."/>
            <person name="Ebbesson L."/>
            <person name="Teles M."/>
            <person name="MacKenzie S."/>
            <person name="Amaro C."/>
        </authorList>
    </citation>
    <scope>NUCLEOTIDE SEQUENCE</scope>
</reference>
<accession>A0A0E9RD86</accession>
<reference evidence="2" key="1">
    <citation type="submission" date="2014-11" db="EMBL/GenBank/DDBJ databases">
        <authorList>
            <person name="Amaro Gonzalez C."/>
        </authorList>
    </citation>
    <scope>NUCLEOTIDE SEQUENCE</scope>
</reference>
<evidence type="ECO:0000256" key="1">
    <source>
        <dbReference type="SAM" id="MobiDB-lite"/>
    </source>
</evidence>
<feature type="region of interest" description="Disordered" evidence="1">
    <location>
        <begin position="68"/>
        <end position="93"/>
    </location>
</feature>
<protein>
    <submittedName>
        <fullName evidence="2">Uncharacterized protein</fullName>
    </submittedName>
</protein>
<proteinExistence type="predicted"/>
<evidence type="ECO:0000313" key="2">
    <source>
        <dbReference type="EMBL" id="JAH26283.1"/>
    </source>
</evidence>
<name>A0A0E9RD86_ANGAN</name>
<sequence length="93" mass="10352">MLVSVRIGGGDSVSVRSLLTPDWSDSRRRTARWTTSASTSTRFRWSTSSRCRRSRSARCLSLSSRCWRSSGGCSRTTTTGTSWPRTSTTSRPI</sequence>
<dbReference type="EMBL" id="GBXM01082294">
    <property type="protein sequence ID" value="JAH26283.1"/>
    <property type="molecule type" value="Transcribed_RNA"/>
</dbReference>
<organism evidence="2">
    <name type="scientific">Anguilla anguilla</name>
    <name type="common">European freshwater eel</name>
    <name type="synonym">Muraena anguilla</name>
    <dbReference type="NCBI Taxonomy" id="7936"/>
    <lineage>
        <taxon>Eukaryota</taxon>
        <taxon>Metazoa</taxon>
        <taxon>Chordata</taxon>
        <taxon>Craniata</taxon>
        <taxon>Vertebrata</taxon>
        <taxon>Euteleostomi</taxon>
        <taxon>Actinopterygii</taxon>
        <taxon>Neopterygii</taxon>
        <taxon>Teleostei</taxon>
        <taxon>Anguilliformes</taxon>
        <taxon>Anguillidae</taxon>
        <taxon>Anguilla</taxon>
    </lineage>
</organism>